<evidence type="ECO:0000256" key="1">
    <source>
        <dbReference type="SAM" id="MobiDB-lite"/>
    </source>
</evidence>
<reference evidence="2" key="1">
    <citation type="journal article" date="2023" name="Plant Biotechnol. J.">
        <title>Chromosome-level wild Hevea brasiliensis genome provides new tools for genomic-assisted breeding and valuable loci to elevate rubber yield.</title>
        <authorList>
            <person name="Cheng H."/>
            <person name="Song X."/>
            <person name="Hu Y."/>
            <person name="Wu T."/>
            <person name="Yang Q."/>
            <person name="An Z."/>
            <person name="Feng S."/>
            <person name="Deng Z."/>
            <person name="Wu W."/>
            <person name="Zeng X."/>
            <person name="Tu M."/>
            <person name="Wang X."/>
            <person name="Huang H."/>
        </authorList>
    </citation>
    <scope>NUCLEOTIDE SEQUENCE</scope>
    <source>
        <strain evidence="2">MT/VB/25A 57/8</strain>
    </source>
</reference>
<organism evidence="2 3">
    <name type="scientific">Hevea brasiliensis</name>
    <name type="common">Para rubber tree</name>
    <name type="synonym">Siphonia brasiliensis</name>
    <dbReference type="NCBI Taxonomy" id="3981"/>
    <lineage>
        <taxon>Eukaryota</taxon>
        <taxon>Viridiplantae</taxon>
        <taxon>Streptophyta</taxon>
        <taxon>Embryophyta</taxon>
        <taxon>Tracheophyta</taxon>
        <taxon>Spermatophyta</taxon>
        <taxon>Magnoliopsida</taxon>
        <taxon>eudicotyledons</taxon>
        <taxon>Gunneridae</taxon>
        <taxon>Pentapetalae</taxon>
        <taxon>rosids</taxon>
        <taxon>fabids</taxon>
        <taxon>Malpighiales</taxon>
        <taxon>Euphorbiaceae</taxon>
        <taxon>Crotonoideae</taxon>
        <taxon>Micrandreae</taxon>
        <taxon>Hevea</taxon>
    </lineage>
</organism>
<evidence type="ECO:0000313" key="3">
    <source>
        <dbReference type="Proteomes" id="UP001174677"/>
    </source>
</evidence>
<gene>
    <name evidence="2" type="ORF">P3X46_014765</name>
</gene>
<evidence type="ECO:0000313" key="2">
    <source>
        <dbReference type="EMBL" id="KAJ9171386.1"/>
    </source>
</evidence>
<name>A0ABQ9LTU8_HEVBR</name>
<dbReference type="PANTHER" id="PTHR37695:SF1">
    <property type="entry name" value="RECOMBINATION INITIATION DEFECTS 3-RELATED"/>
    <property type="match status" value="1"/>
</dbReference>
<sequence>MKLKINKACDINSISVLPPQSRRLSTLPTGLQTSQLRPHPSQQSFSQGISSQPGMLSQLSQTSFDESLTNDQRFNLQERQNSVKKTACLPSVSYASEESQMPISRSTTNLLRKWNSVSVPDHKCQINEELEHRIGMVETSLNKFGMILGSVQSDVMQVNKGTKEVSLEMEGMRQKLIVLDTSLQLMIKGQEDAKFSLNENFKSISDRLSKDIYQEKLQQIFSVLSALPKQMEASLLKLQNELCMTFTKVITQATTCDLKTSSQNSPSITVLPPKVTGSYTTPQRKPEPLRNPAMPPMPCGQATVCPKIEMGAWNTVRPEQATFTQMASHMEQKSKRVSSFQKEKQCVIIESDEEIDGVFSCLIDDKKTGIGNYMIGEATEESERILRKARRRKRKHCNLIIIN</sequence>
<feature type="region of interest" description="Disordered" evidence="1">
    <location>
        <begin position="261"/>
        <end position="295"/>
    </location>
</feature>
<accession>A0ABQ9LTU8</accession>
<comment type="caution">
    <text evidence="2">The sequence shown here is derived from an EMBL/GenBank/DDBJ whole genome shotgun (WGS) entry which is preliminary data.</text>
</comment>
<dbReference type="PANTHER" id="PTHR37695">
    <property type="entry name" value="RECOMBINATION INITIATION DEFECTS 3-RELATED"/>
    <property type="match status" value="1"/>
</dbReference>
<evidence type="ECO:0008006" key="4">
    <source>
        <dbReference type="Google" id="ProtNLM"/>
    </source>
</evidence>
<feature type="compositionally biased region" description="Low complexity" evidence="1">
    <location>
        <begin position="41"/>
        <end position="52"/>
    </location>
</feature>
<dbReference type="Proteomes" id="UP001174677">
    <property type="component" value="Chromosome 9"/>
</dbReference>
<feature type="region of interest" description="Disordered" evidence="1">
    <location>
        <begin position="31"/>
        <end position="56"/>
    </location>
</feature>
<dbReference type="InterPro" id="IPR034546">
    <property type="entry name" value="PAIR1"/>
</dbReference>
<proteinExistence type="predicted"/>
<keyword evidence="3" id="KW-1185">Reference proteome</keyword>
<protein>
    <recommendedName>
        <fullName evidence="4">Protein PAIR1</fullName>
    </recommendedName>
</protein>
<dbReference type="EMBL" id="JARPOI010000009">
    <property type="protein sequence ID" value="KAJ9171386.1"/>
    <property type="molecule type" value="Genomic_DNA"/>
</dbReference>